<organism evidence="2 3">
    <name type="scientific">Pseudoxanthomonas sacheonensis</name>
    <dbReference type="NCBI Taxonomy" id="443615"/>
    <lineage>
        <taxon>Bacteria</taxon>
        <taxon>Pseudomonadati</taxon>
        <taxon>Pseudomonadota</taxon>
        <taxon>Gammaproteobacteria</taxon>
        <taxon>Lysobacterales</taxon>
        <taxon>Lysobacteraceae</taxon>
        <taxon>Pseudoxanthomonas</taxon>
    </lineage>
</organism>
<protein>
    <submittedName>
        <fullName evidence="2">Uncharacterized protein</fullName>
    </submittedName>
</protein>
<accession>A0ABU1RN26</accession>
<dbReference type="Proteomes" id="UP001254759">
    <property type="component" value="Unassembled WGS sequence"/>
</dbReference>
<evidence type="ECO:0000313" key="3">
    <source>
        <dbReference type="Proteomes" id="UP001254759"/>
    </source>
</evidence>
<gene>
    <name evidence="2" type="ORF">J2W94_000446</name>
</gene>
<sequence length="65" mass="7125">MHTPDMSPSTARMHEQAGTAAQADLRPQAGDTELTGEEQAALAVHHRRISETSYLPAQADYLHVR</sequence>
<feature type="region of interest" description="Disordered" evidence="1">
    <location>
        <begin position="1"/>
        <end position="65"/>
    </location>
</feature>
<keyword evidence="3" id="KW-1185">Reference proteome</keyword>
<evidence type="ECO:0000256" key="1">
    <source>
        <dbReference type="SAM" id="MobiDB-lite"/>
    </source>
</evidence>
<proteinExistence type="predicted"/>
<comment type="caution">
    <text evidence="2">The sequence shown here is derived from an EMBL/GenBank/DDBJ whole genome shotgun (WGS) entry which is preliminary data.</text>
</comment>
<dbReference type="RefSeq" id="WP_310090006.1">
    <property type="nucleotide sequence ID" value="NZ_JAVDTT010000001.1"/>
</dbReference>
<feature type="compositionally biased region" description="Polar residues" evidence="1">
    <location>
        <begin position="1"/>
        <end position="10"/>
    </location>
</feature>
<dbReference type="EMBL" id="JAVDTT010000001">
    <property type="protein sequence ID" value="MDR6840182.1"/>
    <property type="molecule type" value="Genomic_DNA"/>
</dbReference>
<reference evidence="2 3" key="1">
    <citation type="submission" date="2023-07" db="EMBL/GenBank/DDBJ databases">
        <title>Sorghum-associated microbial communities from plants grown in Nebraska, USA.</title>
        <authorList>
            <person name="Schachtman D."/>
        </authorList>
    </citation>
    <scope>NUCLEOTIDE SEQUENCE [LARGE SCALE GENOMIC DNA]</scope>
    <source>
        <strain evidence="2 3">BE107</strain>
    </source>
</reference>
<evidence type="ECO:0000313" key="2">
    <source>
        <dbReference type="EMBL" id="MDR6840182.1"/>
    </source>
</evidence>
<name>A0ABU1RN26_9GAMM</name>